<dbReference type="EMBL" id="WJQU01000003">
    <property type="protein sequence ID" value="KAJ6638081.1"/>
    <property type="molecule type" value="Genomic_DNA"/>
</dbReference>
<evidence type="ECO:0000259" key="5">
    <source>
        <dbReference type="Pfam" id="PF03330"/>
    </source>
</evidence>
<feature type="domain" description="RlpA-like protein double-psi beta-barrel" evidence="5">
    <location>
        <begin position="281"/>
        <end position="371"/>
    </location>
</feature>
<dbReference type="PANTHER" id="PTHR22595:SF79">
    <property type="entry name" value="CHITINASE 12"/>
    <property type="match status" value="1"/>
</dbReference>
<dbReference type="InterPro" id="IPR009009">
    <property type="entry name" value="RlpA-like_DPBB"/>
</dbReference>
<feature type="chain" id="PRO_5040213158" evidence="3">
    <location>
        <begin position="20"/>
        <end position="374"/>
    </location>
</feature>
<proteinExistence type="inferred from homology"/>
<sequence>MNAFLQITFLIAISKIGVGIETSRGQISSRADCWMSGCQPSTWAERGCFPANQWHAEGSEPCPGGDKFLCCGTGDPTTGAQISFDEFSNAIVSNGYPQSSQQQHNDFMQRLPDGLISTKEEAAMALAQYIHESAGLTEKRETRCVPDGCPGEYETPGCDVPGQRYFGRGYIQLTGCNNYRAASQALLGNDDLVNNADSVAADENLAWNTAFWFWKANVHGRPGVSDGLFGATTKAINGGLECGNGQNVEIAHKRFAMYGNVRSAFGLDGPGDERGDPVERGECSFYGAPGELPPGALTASGEVFDPNAMTAAHKTIPFGRSIRVMNEQTGQTVDVRINDRGPFREGRIVDLTYAAFGNIANHDVGVIPCSYVFI</sequence>
<keyword evidence="3" id="KW-0732">Signal</keyword>
<dbReference type="InterPro" id="IPR034718">
    <property type="entry name" value="RlpA"/>
</dbReference>
<dbReference type="InterPro" id="IPR036908">
    <property type="entry name" value="RlpA-like_sf"/>
</dbReference>
<dbReference type="PANTHER" id="PTHR22595">
    <property type="entry name" value="CHITINASE-RELATED"/>
    <property type="match status" value="1"/>
</dbReference>
<keyword evidence="1" id="KW-0611">Plant defense</keyword>
<dbReference type="CDD" id="cd00325">
    <property type="entry name" value="chitinase_GH19"/>
    <property type="match status" value="1"/>
</dbReference>
<dbReference type="Pfam" id="PF03330">
    <property type="entry name" value="DPBB_1"/>
    <property type="match status" value="1"/>
</dbReference>
<dbReference type="InterPro" id="IPR000726">
    <property type="entry name" value="Glyco_hydro_19_cat"/>
</dbReference>
<evidence type="ECO:0000256" key="1">
    <source>
        <dbReference type="ARBA" id="ARBA00022821"/>
    </source>
</evidence>
<keyword evidence="2" id="KW-1015">Disulfide bond</keyword>
<dbReference type="SUPFAM" id="SSF50685">
    <property type="entry name" value="Barwin-like endoglucanases"/>
    <property type="match status" value="1"/>
</dbReference>
<feature type="non-terminal residue" evidence="6">
    <location>
        <position position="1"/>
    </location>
</feature>
<feature type="domain" description="Glycoside hydrolase family 19 catalytic" evidence="4">
    <location>
        <begin position="133"/>
        <end position="229"/>
    </location>
</feature>
<dbReference type="OrthoDB" id="7769384at2759"/>
<accession>A0A9Q0MU67</accession>
<dbReference type="AlphaFoldDB" id="A0A9Q0MU67"/>
<dbReference type="CDD" id="cd22268">
    <property type="entry name" value="DPBB_RlpA-like"/>
    <property type="match status" value="1"/>
</dbReference>
<dbReference type="HAMAP" id="MF_02071">
    <property type="entry name" value="RlpA"/>
    <property type="match status" value="1"/>
</dbReference>
<evidence type="ECO:0000256" key="2">
    <source>
        <dbReference type="ARBA" id="ARBA00023157"/>
    </source>
</evidence>
<dbReference type="InterPro" id="IPR023346">
    <property type="entry name" value="Lysozyme-like_dom_sf"/>
</dbReference>
<organism evidence="6 7">
    <name type="scientific">Pseudolycoriella hygida</name>
    <dbReference type="NCBI Taxonomy" id="35572"/>
    <lineage>
        <taxon>Eukaryota</taxon>
        <taxon>Metazoa</taxon>
        <taxon>Ecdysozoa</taxon>
        <taxon>Arthropoda</taxon>
        <taxon>Hexapoda</taxon>
        <taxon>Insecta</taxon>
        <taxon>Pterygota</taxon>
        <taxon>Neoptera</taxon>
        <taxon>Endopterygota</taxon>
        <taxon>Diptera</taxon>
        <taxon>Nematocera</taxon>
        <taxon>Sciaroidea</taxon>
        <taxon>Sciaridae</taxon>
        <taxon>Pseudolycoriella</taxon>
    </lineage>
</organism>
<evidence type="ECO:0000313" key="7">
    <source>
        <dbReference type="Proteomes" id="UP001151699"/>
    </source>
</evidence>
<evidence type="ECO:0000259" key="4">
    <source>
        <dbReference type="Pfam" id="PF00182"/>
    </source>
</evidence>
<dbReference type="GO" id="GO:0004568">
    <property type="term" value="F:chitinase activity"/>
    <property type="evidence" value="ECO:0007669"/>
    <property type="project" value="InterPro"/>
</dbReference>
<dbReference type="Pfam" id="PF00182">
    <property type="entry name" value="Glyco_hydro_19"/>
    <property type="match status" value="1"/>
</dbReference>
<name>A0A9Q0MU67_9DIPT</name>
<dbReference type="SUPFAM" id="SSF53955">
    <property type="entry name" value="Lysozyme-like"/>
    <property type="match status" value="1"/>
</dbReference>
<dbReference type="Gene3D" id="2.40.40.10">
    <property type="entry name" value="RlpA-like domain"/>
    <property type="match status" value="1"/>
</dbReference>
<evidence type="ECO:0000313" key="6">
    <source>
        <dbReference type="EMBL" id="KAJ6638081.1"/>
    </source>
</evidence>
<keyword evidence="7" id="KW-1185">Reference proteome</keyword>
<dbReference type="Proteomes" id="UP001151699">
    <property type="component" value="Chromosome X"/>
</dbReference>
<dbReference type="Gene3D" id="1.10.530.10">
    <property type="match status" value="1"/>
</dbReference>
<dbReference type="GO" id="GO:0016829">
    <property type="term" value="F:lyase activity"/>
    <property type="evidence" value="ECO:0007669"/>
    <property type="project" value="InterPro"/>
</dbReference>
<dbReference type="GO" id="GO:0006952">
    <property type="term" value="P:defense response"/>
    <property type="evidence" value="ECO:0007669"/>
    <property type="project" value="UniProtKB-KW"/>
</dbReference>
<gene>
    <name evidence="6" type="primary">SP2_1</name>
    <name evidence="6" type="ORF">Bhyg_10814</name>
</gene>
<comment type="caution">
    <text evidence="6">The sequence shown here is derived from an EMBL/GenBank/DDBJ whole genome shotgun (WGS) entry which is preliminary data.</text>
</comment>
<protein>
    <submittedName>
        <fullName evidence="6">Acidic endochitinase SP2</fullName>
    </submittedName>
</protein>
<reference evidence="6" key="1">
    <citation type="submission" date="2022-07" db="EMBL/GenBank/DDBJ databases">
        <authorList>
            <person name="Trinca V."/>
            <person name="Uliana J.V.C."/>
            <person name="Torres T.T."/>
            <person name="Ward R.J."/>
            <person name="Monesi N."/>
        </authorList>
    </citation>
    <scope>NUCLEOTIDE SEQUENCE</scope>
    <source>
        <strain evidence="6">HSMRA1968</strain>
        <tissue evidence="6">Whole embryos</tissue>
    </source>
</reference>
<dbReference type="GO" id="GO:0016998">
    <property type="term" value="P:cell wall macromolecule catabolic process"/>
    <property type="evidence" value="ECO:0007669"/>
    <property type="project" value="InterPro"/>
</dbReference>
<evidence type="ECO:0000256" key="3">
    <source>
        <dbReference type="SAM" id="SignalP"/>
    </source>
</evidence>
<feature type="signal peptide" evidence="3">
    <location>
        <begin position="1"/>
        <end position="19"/>
    </location>
</feature>
<dbReference type="GO" id="GO:0006032">
    <property type="term" value="P:chitin catabolic process"/>
    <property type="evidence" value="ECO:0007669"/>
    <property type="project" value="InterPro"/>
</dbReference>